<evidence type="ECO:0000259" key="14">
    <source>
        <dbReference type="Pfam" id="PF07715"/>
    </source>
</evidence>
<evidence type="ECO:0000313" key="16">
    <source>
        <dbReference type="Proteomes" id="UP001060414"/>
    </source>
</evidence>
<evidence type="ECO:0000259" key="13">
    <source>
        <dbReference type="Pfam" id="PF00593"/>
    </source>
</evidence>
<evidence type="ECO:0000256" key="4">
    <source>
        <dbReference type="ARBA" id="ARBA00022692"/>
    </source>
</evidence>
<dbReference type="PANTHER" id="PTHR30069:SF29">
    <property type="entry name" value="HEMOGLOBIN AND HEMOGLOBIN-HAPTOGLOBIN-BINDING PROTEIN 1-RELATED"/>
    <property type="match status" value="1"/>
</dbReference>
<protein>
    <submittedName>
        <fullName evidence="15">TonB-dependent receptor</fullName>
    </submittedName>
</protein>
<feature type="domain" description="TonB-dependent receptor-like beta-barrel" evidence="13">
    <location>
        <begin position="280"/>
        <end position="649"/>
    </location>
</feature>
<sequence length="682" mass="77751">MTRFLHRFAFAALLIFLAFGSPAWSASKPLTDFSLEELMDTEVLSATKKLQPLSRTPAAVFVISAEDIRRSGATTIPDLLRMVPGLQVAKLDANKWAVSARGFNGRFANKLLVMIDGRSIYSPLLSGVFWEMHHPILEDIERIEVIRGPGGSLWGANAVNGIINIITRHSAQTQGTLVSAVAGTQEYAAATLSHGLKWGELNHLRLHAQYIGHGESEAATHQPADDFYNLRTGLRLDRDLNIDTSLMVTGEVFQGKSGQTVVLPQISEPFSHQIDDNAEYSGGFLLARWKKQQLDGGEFRLQTYIDRTKYEDVIFDYRIHTYDVDFQHRFNYFNRHELTWGLGHRRTADRLNSTPLTTFVPSRLTYNLWSAFVQNHTTLVPDLLEITFGTKWEQSRTGTEWQPNLRLLYRPHPDHSLWAAVSRGVRQPSRAEMDVQFNLKFIPPEPGFTLPPFPIQVLVSGRSNLNAETLNAHEIGYRARWHENLFFDLAFFYNEYKHLIGGEAHDLIFIEDQDNPYYIQPAFSLGAVSARSHGVEVAGSWQAQPNWKLHLAYTYLRLDIRLPPSEQRVLIQFLDTEAPKHQISLRSSTNIAANYELDLWLRYVDALSNVAQDPSIEKISVSPYVTLDARLAWRHPRKNLELALVGQNLLNRRHAEFAGYDFFEVLTTEVPRRVYGKVTWRF</sequence>
<proteinExistence type="inferred from homology"/>
<evidence type="ECO:0000256" key="1">
    <source>
        <dbReference type="ARBA" id="ARBA00004571"/>
    </source>
</evidence>
<keyword evidence="16" id="KW-1185">Reference proteome</keyword>
<evidence type="ECO:0000256" key="10">
    <source>
        <dbReference type="PROSITE-ProRule" id="PRU01360"/>
    </source>
</evidence>
<dbReference type="Pfam" id="PF07715">
    <property type="entry name" value="Plug"/>
    <property type="match status" value="1"/>
</dbReference>
<evidence type="ECO:0000313" key="15">
    <source>
        <dbReference type="EMBL" id="UWZ79911.1"/>
    </source>
</evidence>
<gene>
    <name evidence="15" type="ORF">L9S41_00590</name>
</gene>
<evidence type="ECO:0000256" key="8">
    <source>
        <dbReference type="ARBA" id="ARBA00023170"/>
    </source>
</evidence>
<dbReference type="InterPro" id="IPR037066">
    <property type="entry name" value="Plug_dom_sf"/>
</dbReference>
<dbReference type="InterPro" id="IPR000531">
    <property type="entry name" value="Beta-barrel_TonB"/>
</dbReference>
<keyword evidence="4 10" id="KW-0812">Transmembrane</keyword>
<dbReference type="RefSeq" id="WP_260748264.1">
    <property type="nucleotide sequence ID" value="NZ_CP092109.1"/>
</dbReference>
<evidence type="ECO:0000256" key="3">
    <source>
        <dbReference type="ARBA" id="ARBA00022452"/>
    </source>
</evidence>
<dbReference type="Pfam" id="PF00593">
    <property type="entry name" value="TonB_dep_Rec_b-barrel"/>
    <property type="match status" value="1"/>
</dbReference>
<keyword evidence="9 10" id="KW-0998">Cell outer membrane</keyword>
<evidence type="ECO:0000256" key="5">
    <source>
        <dbReference type="ARBA" id="ARBA00022729"/>
    </source>
</evidence>
<dbReference type="InterPro" id="IPR036942">
    <property type="entry name" value="Beta-barrel_TonB_sf"/>
</dbReference>
<dbReference type="CDD" id="cd01347">
    <property type="entry name" value="ligand_gated_channel"/>
    <property type="match status" value="1"/>
</dbReference>
<keyword evidence="7 10" id="KW-0472">Membrane</keyword>
<evidence type="ECO:0000256" key="11">
    <source>
        <dbReference type="RuleBase" id="RU003357"/>
    </source>
</evidence>
<organism evidence="15 16">
    <name type="scientific">Geoalkalibacter halelectricus</name>
    <dbReference type="NCBI Taxonomy" id="2847045"/>
    <lineage>
        <taxon>Bacteria</taxon>
        <taxon>Pseudomonadati</taxon>
        <taxon>Thermodesulfobacteriota</taxon>
        <taxon>Desulfuromonadia</taxon>
        <taxon>Desulfuromonadales</taxon>
        <taxon>Geoalkalibacteraceae</taxon>
        <taxon>Geoalkalibacter</taxon>
    </lineage>
</organism>
<evidence type="ECO:0000256" key="7">
    <source>
        <dbReference type="ARBA" id="ARBA00023136"/>
    </source>
</evidence>
<keyword evidence="5 12" id="KW-0732">Signal</keyword>
<dbReference type="Gene3D" id="2.170.130.10">
    <property type="entry name" value="TonB-dependent receptor, plug domain"/>
    <property type="match status" value="1"/>
</dbReference>
<dbReference type="PANTHER" id="PTHR30069">
    <property type="entry name" value="TONB-DEPENDENT OUTER MEMBRANE RECEPTOR"/>
    <property type="match status" value="1"/>
</dbReference>
<name>A0ABY5ZRQ4_9BACT</name>
<comment type="similarity">
    <text evidence="10 11">Belongs to the TonB-dependent receptor family.</text>
</comment>
<dbReference type="Proteomes" id="UP001060414">
    <property type="component" value="Chromosome"/>
</dbReference>
<keyword evidence="6 11" id="KW-0798">TonB box</keyword>
<feature type="chain" id="PRO_5047390679" evidence="12">
    <location>
        <begin position="26"/>
        <end position="682"/>
    </location>
</feature>
<dbReference type="InterPro" id="IPR039426">
    <property type="entry name" value="TonB-dep_rcpt-like"/>
</dbReference>
<evidence type="ECO:0000256" key="2">
    <source>
        <dbReference type="ARBA" id="ARBA00022448"/>
    </source>
</evidence>
<evidence type="ECO:0000256" key="6">
    <source>
        <dbReference type="ARBA" id="ARBA00023077"/>
    </source>
</evidence>
<dbReference type="EMBL" id="CP092109">
    <property type="protein sequence ID" value="UWZ79911.1"/>
    <property type="molecule type" value="Genomic_DNA"/>
</dbReference>
<feature type="signal peptide" evidence="12">
    <location>
        <begin position="1"/>
        <end position="25"/>
    </location>
</feature>
<dbReference type="PROSITE" id="PS52016">
    <property type="entry name" value="TONB_DEPENDENT_REC_3"/>
    <property type="match status" value="1"/>
</dbReference>
<keyword evidence="8 15" id="KW-0675">Receptor</keyword>
<dbReference type="SUPFAM" id="SSF56935">
    <property type="entry name" value="Porins"/>
    <property type="match status" value="1"/>
</dbReference>
<dbReference type="InterPro" id="IPR012910">
    <property type="entry name" value="Plug_dom"/>
</dbReference>
<accession>A0ABY5ZRQ4</accession>
<evidence type="ECO:0000256" key="12">
    <source>
        <dbReference type="SAM" id="SignalP"/>
    </source>
</evidence>
<evidence type="ECO:0000256" key="9">
    <source>
        <dbReference type="ARBA" id="ARBA00023237"/>
    </source>
</evidence>
<comment type="subcellular location">
    <subcellularLocation>
        <location evidence="1 10">Cell outer membrane</location>
        <topology evidence="1 10">Multi-pass membrane protein</topology>
    </subcellularLocation>
</comment>
<reference evidence="15" key="1">
    <citation type="journal article" date="2022" name="Environ. Microbiol.">
        <title>Geoalkalibacter halelectricus SAP #1 sp. nov. possessing extracellular electron transfer and mineral#reducing capabilities from a haloalkaline environment.</title>
        <authorList>
            <person name="Yadav S."/>
            <person name="Singh R."/>
            <person name="Sundharam S.S."/>
            <person name="Chaudhary S."/>
            <person name="Krishnamurthi S."/>
            <person name="Patil S.A."/>
        </authorList>
    </citation>
    <scope>NUCLEOTIDE SEQUENCE</scope>
    <source>
        <strain evidence="15">SAP-1</strain>
    </source>
</reference>
<keyword evidence="2 10" id="KW-0813">Transport</keyword>
<feature type="domain" description="TonB-dependent receptor plug" evidence="14">
    <location>
        <begin position="53"/>
        <end position="162"/>
    </location>
</feature>
<keyword evidence="3 10" id="KW-1134">Transmembrane beta strand</keyword>
<dbReference type="Gene3D" id="2.40.170.20">
    <property type="entry name" value="TonB-dependent receptor, beta-barrel domain"/>
    <property type="match status" value="1"/>
</dbReference>